<evidence type="ECO:0000313" key="3">
    <source>
        <dbReference type="Proteomes" id="UP000273822"/>
    </source>
</evidence>
<keyword evidence="1" id="KW-1133">Transmembrane helix</keyword>
<gene>
    <name evidence="2" type="primary">65</name>
    <name evidence="2" type="ORF">PBI_MAUREEN_65</name>
</gene>
<reference evidence="3" key="1">
    <citation type="submission" date="2018-09" db="EMBL/GenBank/DDBJ databases">
        <authorList>
            <person name="Rimple P.A."/>
            <person name="Stoner T.H."/>
            <person name="Garlena R.A."/>
            <person name="Russell D.A."/>
            <person name="Pope W.H."/>
            <person name="Jacobs-Sera D."/>
            <person name="Hatfull G.F."/>
        </authorList>
    </citation>
    <scope>NUCLEOTIDE SEQUENCE [LARGE SCALE GENOMIC DNA]</scope>
</reference>
<feature type="transmembrane region" description="Helical" evidence="1">
    <location>
        <begin position="6"/>
        <end position="33"/>
    </location>
</feature>
<dbReference type="EMBL" id="MH834619">
    <property type="protein sequence ID" value="AYN58546.1"/>
    <property type="molecule type" value="Genomic_DNA"/>
</dbReference>
<sequence>MLADLALFAWACVAWAAIILAPCWAVAVLDGWIRKRRAARRDRML</sequence>
<keyword evidence="1" id="KW-0472">Membrane</keyword>
<evidence type="ECO:0000256" key="1">
    <source>
        <dbReference type="SAM" id="Phobius"/>
    </source>
</evidence>
<evidence type="ECO:0000313" key="2">
    <source>
        <dbReference type="EMBL" id="AYN58546.1"/>
    </source>
</evidence>
<name>A0A3G2KHT9_9CAUD</name>
<organism evidence="2 3">
    <name type="scientific">Arthrobacter phage Maureen</name>
    <dbReference type="NCBI Taxonomy" id="2419961"/>
    <lineage>
        <taxon>Viruses</taxon>
        <taxon>Duplodnaviria</taxon>
        <taxon>Heunggongvirae</taxon>
        <taxon>Uroviricota</taxon>
        <taxon>Caudoviricetes</taxon>
        <taxon>Casidaviridae</taxon>
        <taxon>Liebevirus</taxon>
        <taxon>Liebevirus liebe</taxon>
        <taxon>Arthrobacter virus Liebe</taxon>
    </lineage>
</organism>
<proteinExistence type="predicted"/>
<accession>A0A3G2KHT9</accession>
<protein>
    <submittedName>
        <fullName evidence="2">Membrane protein</fullName>
    </submittedName>
</protein>
<dbReference type="Proteomes" id="UP000273822">
    <property type="component" value="Segment"/>
</dbReference>
<keyword evidence="1" id="KW-0812">Transmembrane</keyword>